<evidence type="ECO:0000256" key="4">
    <source>
        <dbReference type="ARBA" id="ARBA00022692"/>
    </source>
</evidence>
<evidence type="ECO:0000256" key="9">
    <source>
        <dbReference type="SAM" id="Phobius"/>
    </source>
</evidence>
<dbReference type="RefSeq" id="WP_189092937.1">
    <property type="nucleotide sequence ID" value="NZ_BMQL01000050.1"/>
</dbReference>
<evidence type="ECO:0000256" key="6">
    <source>
        <dbReference type="ARBA" id="ARBA00022989"/>
    </source>
</evidence>
<keyword evidence="4 9" id="KW-0812">Transmembrane</keyword>
<dbReference type="PANTHER" id="PTHR30093:SF44">
    <property type="entry name" value="TYPE II SECRETION SYSTEM CORE PROTEIN G"/>
    <property type="match status" value="1"/>
</dbReference>
<dbReference type="PROSITE" id="PS00409">
    <property type="entry name" value="PROKAR_NTER_METHYL"/>
    <property type="match status" value="1"/>
</dbReference>
<evidence type="ECO:0000256" key="3">
    <source>
        <dbReference type="ARBA" id="ARBA00022481"/>
    </source>
</evidence>
<dbReference type="InterPro" id="IPR012902">
    <property type="entry name" value="N_methyl_site"/>
</dbReference>
<dbReference type="SUPFAM" id="SSF54523">
    <property type="entry name" value="Pili subunits"/>
    <property type="match status" value="1"/>
</dbReference>
<comment type="caution">
    <text evidence="10">The sequence shown here is derived from an EMBL/GenBank/DDBJ whole genome shotgun (WGS) entry which is preliminary data.</text>
</comment>
<reference evidence="10" key="1">
    <citation type="journal article" date="2014" name="Int. J. Syst. Evol. Microbiol.">
        <title>Complete genome sequence of Corynebacterium casei LMG S-19264T (=DSM 44701T), isolated from a smear-ripened cheese.</title>
        <authorList>
            <consortium name="US DOE Joint Genome Institute (JGI-PGF)"/>
            <person name="Walter F."/>
            <person name="Albersmeier A."/>
            <person name="Kalinowski J."/>
            <person name="Ruckert C."/>
        </authorList>
    </citation>
    <scope>NUCLEOTIDE SEQUENCE</scope>
    <source>
        <strain evidence="10">JCM 31311</strain>
    </source>
</reference>
<evidence type="ECO:0000313" key="10">
    <source>
        <dbReference type="EMBL" id="GGR30699.1"/>
    </source>
</evidence>
<proteinExistence type="predicted"/>
<keyword evidence="7 9" id="KW-0472">Membrane</keyword>
<dbReference type="InterPro" id="IPR045584">
    <property type="entry name" value="Pilin-like"/>
</dbReference>
<sequence>MTHTQRTQGFTLIELLVVIAIIAILASLLVPSWAAAQKKPRDVAALQCIKAITGAEISYAGDHNGTYASTLTALNNTDVTEQCSGIQVHHFDSSGLRISATGDGIINNDGQGHLLFLAWSPQGSNLYEVNQSRIDQKINPVHWN</sequence>
<reference evidence="10" key="2">
    <citation type="submission" date="2020-09" db="EMBL/GenBank/DDBJ databases">
        <authorList>
            <person name="Sun Q."/>
            <person name="Ohkuma M."/>
        </authorList>
    </citation>
    <scope>NUCLEOTIDE SEQUENCE</scope>
    <source>
        <strain evidence="10">JCM 31311</strain>
    </source>
</reference>
<organism evidence="10 11">
    <name type="scientific">Deinococcus ruber</name>
    <dbReference type="NCBI Taxonomy" id="1848197"/>
    <lineage>
        <taxon>Bacteria</taxon>
        <taxon>Thermotogati</taxon>
        <taxon>Deinococcota</taxon>
        <taxon>Deinococci</taxon>
        <taxon>Deinococcales</taxon>
        <taxon>Deinococcaceae</taxon>
        <taxon>Deinococcus</taxon>
    </lineage>
</organism>
<dbReference type="Pfam" id="PF07963">
    <property type="entry name" value="N_methyl"/>
    <property type="match status" value="1"/>
</dbReference>
<accession>A0A918FEU8</accession>
<evidence type="ECO:0000256" key="2">
    <source>
        <dbReference type="ARBA" id="ARBA00004418"/>
    </source>
</evidence>
<protein>
    <recommendedName>
        <fullName evidence="12">Prepilin-type N-terminal cleavage/methylation domain-containing protein</fullName>
    </recommendedName>
</protein>
<evidence type="ECO:0000256" key="8">
    <source>
        <dbReference type="ARBA" id="ARBA00023237"/>
    </source>
</evidence>
<evidence type="ECO:0000256" key="5">
    <source>
        <dbReference type="ARBA" id="ARBA00022764"/>
    </source>
</evidence>
<name>A0A918FEU8_9DEIO</name>
<evidence type="ECO:0000256" key="1">
    <source>
        <dbReference type="ARBA" id="ARBA00004203"/>
    </source>
</evidence>
<dbReference type="NCBIfam" id="TIGR02532">
    <property type="entry name" value="IV_pilin_GFxxxE"/>
    <property type="match status" value="1"/>
</dbReference>
<dbReference type="PANTHER" id="PTHR30093">
    <property type="entry name" value="GENERAL SECRETION PATHWAY PROTEIN G"/>
    <property type="match status" value="1"/>
</dbReference>
<dbReference type="Proteomes" id="UP000603865">
    <property type="component" value="Unassembled WGS sequence"/>
</dbReference>
<dbReference type="AlphaFoldDB" id="A0A918FEU8"/>
<keyword evidence="8" id="KW-0998">Cell outer membrane</keyword>
<evidence type="ECO:0000313" key="11">
    <source>
        <dbReference type="Proteomes" id="UP000603865"/>
    </source>
</evidence>
<evidence type="ECO:0008006" key="12">
    <source>
        <dbReference type="Google" id="ProtNLM"/>
    </source>
</evidence>
<keyword evidence="3" id="KW-0488">Methylation</keyword>
<dbReference type="GO" id="GO:0009279">
    <property type="term" value="C:cell outer membrane"/>
    <property type="evidence" value="ECO:0007669"/>
    <property type="project" value="UniProtKB-SubCell"/>
</dbReference>
<dbReference type="EMBL" id="BMQL01000050">
    <property type="protein sequence ID" value="GGR30699.1"/>
    <property type="molecule type" value="Genomic_DNA"/>
</dbReference>
<dbReference type="GO" id="GO:0042597">
    <property type="term" value="C:periplasmic space"/>
    <property type="evidence" value="ECO:0007669"/>
    <property type="project" value="UniProtKB-SubCell"/>
</dbReference>
<keyword evidence="11" id="KW-1185">Reference proteome</keyword>
<gene>
    <name evidence="10" type="ORF">GCM10008957_46810</name>
</gene>
<dbReference type="Gene3D" id="3.30.700.10">
    <property type="entry name" value="Glycoprotein, Type 4 Pilin"/>
    <property type="match status" value="1"/>
</dbReference>
<comment type="subcellular location">
    <subcellularLocation>
        <location evidence="1">Cell outer membrane</location>
        <topology evidence="1">Single-pass membrane protein</topology>
    </subcellularLocation>
    <subcellularLocation>
        <location evidence="2">Periplasm</location>
    </subcellularLocation>
</comment>
<keyword evidence="5" id="KW-0574">Periplasm</keyword>
<keyword evidence="6 9" id="KW-1133">Transmembrane helix</keyword>
<feature type="transmembrane region" description="Helical" evidence="9">
    <location>
        <begin position="12"/>
        <end position="34"/>
    </location>
</feature>
<evidence type="ECO:0000256" key="7">
    <source>
        <dbReference type="ARBA" id="ARBA00023136"/>
    </source>
</evidence>